<sequence>MRTILGRKNEKLKRSKRVLFNCIVECREIIDLILSQDNYTLYVNDYETLVARVEVDFKLGEALKKCKDPDQVLDHVLSRDNIIALFTDGSKSVESLAVGSASICPTLQKSVTVSLNKCASVYVRMCCNYECH</sequence>
<dbReference type="EMBL" id="CM056742">
    <property type="protein sequence ID" value="KAJ8679784.1"/>
    <property type="molecule type" value="Genomic_DNA"/>
</dbReference>
<protein>
    <submittedName>
        <fullName evidence="1">Uncharacterized protein</fullName>
    </submittedName>
</protein>
<organism evidence="1 2">
    <name type="scientific">Eretmocerus hayati</name>
    <dbReference type="NCBI Taxonomy" id="131215"/>
    <lineage>
        <taxon>Eukaryota</taxon>
        <taxon>Metazoa</taxon>
        <taxon>Ecdysozoa</taxon>
        <taxon>Arthropoda</taxon>
        <taxon>Hexapoda</taxon>
        <taxon>Insecta</taxon>
        <taxon>Pterygota</taxon>
        <taxon>Neoptera</taxon>
        <taxon>Endopterygota</taxon>
        <taxon>Hymenoptera</taxon>
        <taxon>Apocrita</taxon>
        <taxon>Proctotrupomorpha</taxon>
        <taxon>Chalcidoidea</taxon>
        <taxon>Aphelinidae</taxon>
        <taxon>Aphelininae</taxon>
        <taxon>Eretmocerus</taxon>
    </lineage>
</organism>
<gene>
    <name evidence="1" type="ORF">QAD02_015571</name>
</gene>
<keyword evidence="2" id="KW-1185">Reference proteome</keyword>
<evidence type="ECO:0000313" key="1">
    <source>
        <dbReference type="EMBL" id="KAJ8679784.1"/>
    </source>
</evidence>
<reference evidence="1" key="1">
    <citation type="submission" date="2023-04" db="EMBL/GenBank/DDBJ databases">
        <title>A chromosome-level genome assembly of the parasitoid wasp Eretmocerus hayati.</title>
        <authorList>
            <person name="Zhong Y."/>
            <person name="Liu S."/>
            <person name="Liu Y."/>
        </authorList>
    </citation>
    <scope>NUCLEOTIDE SEQUENCE</scope>
    <source>
        <strain evidence="1">ZJU_SS_LIU_2023</strain>
    </source>
</reference>
<accession>A0ACC2P916</accession>
<dbReference type="Proteomes" id="UP001239111">
    <property type="component" value="Chromosome 2"/>
</dbReference>
<proteinExistence type="predicted"/>
<evidence type="ECO:0000313" key="2">
    <source>
        <dbReference type="Proteomes" id="UP001239111"/>
    </source>
</evidence>
<comment type="caution">
    <text evidence="1">The sequence shown here is derived from an EMBL/GenBank/DDBJ whole genome shotgun (WGS) entry which is preliminary data.</text>
</comment>
<name>A0ACC2P916_9HYME</name>